<keyword evidence="3" id="KW-1185">Reference proteome</keyword>
<evidence type="ECO:0000313" key="2">
    <source>
        <dbReference type="EMBL" id="KAK9769682.1"/>
    </source>
</evidence>
<dbReference type="Proteomes" id="UP001465668">
    <property type="component" value="Unassembled WGS sequence"/>
</dbReference>
<dbReference type="EMBL" id="JARVKM010000114">
    <property type="protein sequence ID" value="KAK9769682.1"/>
    <property type="molecule type" value="Genomic_DNA"/>
</dbReference>
<comment type="caution">
    <text evidence="2">The sequence shown here is derived from an EMBL/GenBank/DDBJ whole genome shotgun (WGS) entry which is preliminary data.</text>
</comment>
<evidence type="ECO:0000256" key="1">
    <source>
        <dbReference type="SAM" id="MobiDB-lite"/>
    </source>
</evidence>
<proteinExistence type="predicted"/>
<name>A0ABR2X7D2_9PEZI</name>
<organism evidence="2 3">
    <name type="scientific">Seiridium cardinale</name>
    <dbReference type="NCBI Taxonomy" id="138064"/>
    <lineage>
        <taxon>Eukaryota</taxon>
        <taxon>Fungi</taxon>
        <taxon>Dikarya</taxon>
        <taxon>Ascomycota</taxon>
        <taxon>Pezizomycotina</taxon>
        <taxon>Sordariomycetes</taxon>
        <taxon>Xylariomycetidae</taxon>
        <taxon>Amphisphaeriales</taxon>
        <taxon>Sporocadaceae</taxon>
        <taxon>Seiridium</taxon>
    </lineage>
</organism>
<reference evidence="2 3" key="1">
    <citation type="submission" date="2024-02" db="EMBL/GenBank/DDBJ databases">
        <title>First draft genome assembly of two strains of Seiridium cardinale.</title>
        <authorList>
            <person name="Emiliani G."/>
            <person name="Scali E."/>
        </authorList>
    </citation>
    <scope>NUCLEOTIDE SEQUENCE [LARGE SCALE GENOMIC DNA]</scope>
    <source>
        <strain evidence="2 3">BM-138-000479</strain>
    </source>
</reference>
<feature type="region of interest" description="Disordered" evidence="1">
    <location>
        <begin position="16"/>
        <end position="85"/>
    </location>
</feature>
<protein>
    <submittedName>
        <fullName evidence="2">Uncharacterized protein</fullName>
    </submittedName>
</protein>
<gene>
    <name evidence="2" type="ORF">SCAR479_13620</name>
</gene>
<sequence>MRIFEVDSLVSLTGCRQQKTQESAAKQKPTRGGTPKRQTPTGTPRWTKKTAASDLQALFGVAEETSEPDTTERQTGREDESEPEDEAALASALEKAYRGNIFQKLWKWGVRAKCLLHTPGRMSLKRKSEYVILARGFKEYRDFQWVWAVFQRTTTEEELVALACDTRDEYEMRPGSDSQVHHCVASKVKPSTVPELLKMAEEVPELGAGLNNGHDLVLGLKRGDGWPEIFDSNTTTSESPIIWVYTDSVSGDNSLVNNFGMLNRYSGIRHIGHAVVATKSGMASGGQLLGGKFGYLLDASRVVDTTDLEVMREEFYWLRDNSHVIKELLAKEAATQETAEQSSAMDLGDQARAMPEGTVAATGSAARLNLQNNLWAAIDDTINKTVTEVRESKGALKRETATVQETLGGNCDLLRAQVDSLKTSMDNGCTQLKTAHEWYALW</sequence>
<evidence type="ECO:0000313" key="3">
    <source>
        <dbReference type="Proteomes" id="UP001465668"/>
    </source>
</evidence>
<accession>A0ABR2X7D2</accession>